<dbReference type="Pfam" id="PF13855">
    <property type="entry name" value="LRR_8"/>
    <property type="match status" value="1"/>
</dbReference>
<accession>A0ABM1XSW2</accession>
<evidence type="ECO:0000313" key="2">
    <source>
        <dbReference type="EnsemblMetazoa" id="AALFPA23_002526.P2409"/>
    </source>
</evidence>
<dbReference type="InterPro" id="IPR051071">
    <property type="entry name" value="LRR-bact_E3_ubiq_ligases"/>
</dbReference>
<evidence type="ECO:0000256" key="1">
    <source>
        <dbReference type="SAM" id="SignalP"/>
    </source>
</evidence>
<dbReference type="RefSeq" id="XP_062715894.1">
    <property type="nucleotide sequence ID" value="XM_062859910.1"/>
</dbReference>
<dbReference type="EnsemblMetazoa" id="AALFPA23_002526.R2409">
    <property type="protein sequence ID" value="AALFPA23_002526.P2409"/>
    <property type="gene ID" value="AALFPA23_002526"/>
</dbReference>
<evidence type="ECO:0000313" key="3">
    <source>
        <dbReference type="Proteomes" id="UP000069940"/>
    </source>
</evidence>
<dbReference type="PANTHER" id="PTHR47114">
    <property type="match status" value="1"/>
</dbReference>
<organism evidence="2 3">
    <name type="scientific">Aedes albopictus</name>
    <name type="common">Asian tiger mosquito</name>
    <name type="synonym">Stegomyia albopicta</name>
    <dbReference type="NCBI Taxonomy" id="7160"/>
    <lineage>
        <taxon>Eukaryota</taxon>
        <taxon>Metazoa</taxon>
        <taxon>Ecdysozoa</taxon>
        <taxon>Arthropoda</taxon>
        <taxon>Hexapoda</taxon>
        <taxon>Insecta</taxon>
        <taxon>Pterygota</taxon>
        <taxon>Neoptera</taxon>
        <taxon>Endopterygota</taxon>
        <taxon>Diptera</taxon>
        <taxon>Nematocera</taxon>
        <taxon>Culicoidea</taxon>
        <taxon>Culicidae</taxon>
        <taxon>Culicinae</taxon>
        <taxon>Aedini</taxon>
        <taxon>Aedes</taxon>
        <taxon>Stegomyia</taxon>
    </lineage>
</organism>
<dbReference type="Proteomes" id="UP000069940">
    <property type="component" value="Unassembled WGS sequence"/>
</dbReference>
<dbReference type="InterPro" id="IPR032675">
    <property type="entry name" value="LRR_dom_sf"/>
</dbReference>
<feature type="signal peptide" evidence="1">
    <location>
        <begin position="1"/>
        <end position="19"/>
    </location>
</feature>
<dbReference type="InterPro" id="IPR001611">
    <property type="entry name" value="Leu-rich_rpt"/>
</dbReference>
<keyword evidence="1" id="KW-0732">Signal</keyword>
<sequence length="331" mass="38535">MKSVLMLFVLANTLYGIQSWDLEVELNSSYTDILNLNWYGDYGTIRRSSNLERVHFINSEIESVSKYFTNLLEKCVSLKFTNGTVKKVFIDSKLWLLTLNNTSTENVVIEPGQDYKLRALIISKSKLTKVPENINQLKHINRIDIVDNLIEHITLNDFDGLNNLYEIDLSRNRIKHVDTNGLIRFRELYNLKFSNNQLQQLDTCGWDMPSLYMLHVDHNNLTHFAVNHLRALIDISLRSNPLNCAWVQNLANSIGKRSPLTIFYMLFRGDITCEKESLDDTEMHCPTSIEHQRQQNFGLNNRLHTFESMLKTLESQIIEHQKVVNNVMKEL</sequence>
<name>A0ABM1XSW2_AEDAL</name>
<dbReference type="PANTHER" id="PTHR47114:SF3">
    <property type="entry name" value="LEUCINE-RICH ALPHA-2-GLYCOPROTEIN-LIKE"/>
    <property type="match status" value="1"/>
</dbReference>
<dbReference type="SUPFAM" id="SSF52058">
    <property type="entry name" value="L domain-like"/>
    <property type="match status" value="1"/>
</dbReference>
<reference evidence="3" key="1">
    <citation type="journal article" date="2015" name="Proc. Natl. Acad. Sci. U.S.A.">
        <title>Genome sequence of the Asian Tiger mosquito, Aedes albopictus, reveals insights into its biology, genetics, and evolution.</title>
        <authorList>
            <person name="Chen X.G."/>
            <person name="Jiang X."/>
            <person name="Gu J."/>
            <person name="Xu M."/>
            <person name="Wu Y."/>
            <person name="Deng Y."/>
            <person name="Zhang C."/>
            <person name="Bonizzoni M."/>
            <person name="Dermauw W."/>
            <person name="Vontas J."/>
            <person name="Armbruster P."/>
            <person name="Huang X."/>
            <person name="Yang Y."/>
            <person name="Zhang H."/>
            <person name="He W."/>
            <person name="Peng H."/>
            <person name="Liu Y."/>
            <person name="Wu K."/>
            <person name="Chen J."/>
            <person name="Lirakis M."/>
            <person name="Topalis P."/>
            <person name="Van Leeuwen T."/>
            <person name="Hall A.B."/>
            <person name="Jiang X."/>
            <person name="Thorpe C."/>
            <person name="Mueller R.L."/>
            <person name="Sun C."/>
            <person name="Waterhouse R.M."/>
            <person name="Yan G."/>
            <person name="Tu Z.J."/>
            <person name="Fang X."/>
            <person name="James A.A."/>
        </authorList>
    </citation>
    <scope>NUCLEOTIDE SEQUENCE [LARGE SCALE GENOMIC DNA]</scope>
    <source>
        <strain evidence="3">Foshan</strain>
    </source>
</reference>
<feature type="chain" id="PRO_5045272687" evidence="1">
    <location>
        <begin position="20"/>
        <end position="331"/>
    </location>
</feature>
<proteinExistence type="predicted"/>
<dbReference type="Gene3D" id="3.80.10.10">
    <property type="entry name" value="Ribonuclease Inhibitor"/>
    <property type="match status" value="1"/>
</dbReference>
<dbReference type="GeneID" id="134291760"/>
<protein>
    <submittedName>
        <fullName evidence="2">Uncharacterized protein</fullName>
    </submittedName>
</protein>
<keyword evidence="3" id="KW-1185">Reference proteome</keyword>
<reference evidence="2" key="2">
    <citation type="submission" date="2025-05" db="UniProtKB">
        <authorList>
            <consortium name="EnsemblMetazoa"/>
        </authorList>
    </citation>
    <scope>IDENTIFICATION</scope>
    <source>
        <strain evidence="2">Foshan</strain>
    </source>
</reference>